<accession>A0ACB9MHL0</accession>
<gene>
    <name evidence="1" type="ORF">L6164_022734</name>
</gene>
<comment type="caution">
    <text evidence="1">The sequence shown here is derived from an EMBL/GenBank/DDBJ whole genome shotgun (WGS) entry which is preliminary data.</text>
</comment>
<dbReference type="EMBL" id="CM039434">
    <property type="protein sequence ID" value="KAI4323102.1"/>
    <property type="molecule type" value="Genomic_DNA"/>
</dbReference>
<evidence type="ECO:0000313" key="2">
    <source>
        <dbReference type="Proteomes" id="UP000828941"/>
    </source>
</evidence>
<organism evidence="1 2">
    <name type="scientific">Bauhinia variegata</name>
    <name type="common">Purple orchid tree</name>
    <name type="synonym">Phanera variegata</name>
    <dbReference type="NCBI Taxonomy" id="167791"/>
    <lineage>
        <taxon>Eukaryota</taxon>
        <taxon>Viridiplantae</taxon>
        <taxon>Streptophyta</taxon>
        <taxon>Embryophyta</taxon>
        <taxon>Tracheophyta</taxon>
        <taxon>Spermatophyta</taxon>
        <taxon>Magnoliopsida</taxon>
        <taxon>eudicotyledons</taxon>
        <taxon>Gunneridae</taxon>
        <taxon>Pentapetalae</taxon>
        <taxon>rosids</taxon>
        <taxon>fabids</taxon>
        <taxon>Fabales</taxon>
        <taxon>Fabaceae</taxon>
        <taxon>Cercidoideae</taxon>
        <taxon>Cercideae</taxon>
        <taxon>Bauhiniinae</taxon>
        <taxon>Bauhinia</taxon>
    </lineage>
</organism>
<name>A0ACB9MHL0_BAUVA</name>
<keyword evidence="2" id="KW-1185">Reference proteome</keyword>
<sequence length="148" mass="15739">MLLDKVLVVAAICIGLLALAINGNVGVKAGACEKSYVEIIQGPTGATLPSGAKVFSVQILNECPTDCKISELYLSCGQFSSEKLIPPTIFKRVGDDQCLVNNGMPIAAGSVVSFEYANKNQFPLQVSSLRCIPGINNLFGWLIQISTF</sequence>
<reference evidence="1 2" key="1">
    <citation type="journal article" date="2022" name="DNA Res.">
        <title>Chromosomal-level genome assembly of the orchid tree Bauhinia variegata (Leguminosae; Cercidoideae) supports the allotetraploid origin hypothesis of Bauhinia.</title>
        <authorList>
            <person name="Zhong Y."/>
            <person name="Chen Y."/>
            <person name="Zheng D."/>
            <person name="Pang J."/>
            <person name="Liu Y."/>
            <person name="Luo S."/>
            <person name="Meng S."/>
            <person name="Qian L."/>
            <person name="Wei D."/>
            <person name="Dai S."/>
            <person name="Zhou R."/>
        </authorList>
    </citation>
    <scope>NUCLEOTIDE SEQUENCE [LARGE SCALE GENOMIC DNA]</scope>
    <source>
        <strain evidence="1">BV-YZ2020</strain>
    </source>
</reference>
<dbReference type="Proteomes" id="UP000828941">
    <property type="component" value="Chromosome 9"/>
</dbReference>
<proteinExistence type="predicted"/>
<protein>
    <submittedName>
        <fullName evidence="1">Uncharacterized protein</fullName>
    </submittedName>
</protein>
<evidence type="ECO:0000313" key="1">
    <source>
        <dbReference type="EMBL" id="KAI4323102.1"/>
    </source>
</evidence>